<reference evidence="2" key="2">
    <citation type="journal article" date="2023" name="IMA Fungus">
        <title>Comparative genomic study of the Penicillium genus elucidates a diverse pangenome and 15 lateral gene transfer events.</title>
        <authorList>
            <person name="Petersen C."/>
            <person name="Sorensen T."/>
            <person name="Nielsen M.R."/>
            <person name="Sondergaard T.E."/>
            <person name="Sorensen J.L."/>
            <person name="Fitzpatrick D.A."/>
            <person name="Frisvad J.C."/>
            <person name="Nielsen K.L."/>
        </authorList>
    </citation>
    <scope>NUCLEOTIDE SEQUENCE</scope>
    <source>
        <strain evidence="2">IBT 21472</strain>
    </source>
</reference>
<evidence type="ECO:0000313" key="2">
    <source>
        <dbReference type="EMBL" id="KAJ5315749.1"/>
    </source>
</evidence>
<name>A0A9W9H7V4_9EURO</name>
<reference evidence="2" key="1">
    <citation type="submission" date="2022-12" db="EMBL/GenBank/DDBJ databases">
        <authorList>
            <person name="Petersen C."/>
        </authorList>
    </citation>
    <scope>NUCLEOTIDE SEQUENCE</scope>
    <source>
        <strain evidence="2">IBT 21472</strain>
    </source>
</reference>
<dbReference type="Gene3D" id="2.60.40.640">
    <property type="match status" value="1"/>
</dbReference>
<gene>
    <name evidence="2" type="ORF">N7476_006056</name>
</gene>
<accession>A0A9W9H7V4</accession>
<organism evidence="2 3">
    <name type="scientific">Penicillium atrosanguineum</name>
    <dbReference type="NCBI Taxonomy" id="1132637"/>
    <lineage>
        <taxon>Eukaryota</taxon>
        <taxon>Fungi</taxon>
        <taxon>Dikarya</taxon>
        <taxon>Ascomycota</taxon>
        <taxon>Pezizomycotina</taxon>
        <taxon>Eurotiomycetes</taxon>
        <taxon>Eurotiomycetidae</taxon>
        <taxon>Eurotiales</taxon>
        <taxon>Aspergillaceae</taxon>
        <taxon>Penicillium</taxon>
    </lineage>
</organism>
<protein>
    <recommendedName>
        <fullName evidence="1">Arrestin C-terminal-like domain-containing protein</fullName>
    </recommendedName>
</protein>
<dbReference type="InterPro" id="IPR011022">
    <property type="entry name" value="Arrestin_C-like"/>
</dbReference>
<dbReference type="Pfam" id="PF02752">
    <property type="entry name" value="Arrestin_C"/>
    <property type="match status" value="1"/>
</dbReference>
<sequence>MFSKFTKNISNYDLRPRDEFMISNVRRQITFERRQPIAASKTLNSFTLPTGNYEFPFKICIGSSATETITGINHEYHSYKVQGVIERRFGKDFVVSQPIRVYKYLGLETNHPWPSFPESIENQRDENIHYNISIPDRNIPFGSSFPVEFWLTPLSKDIQLAEIEIQVLERHSLRIEATAAESVRSNVHFLTSRRTYVVFSERHDLTVENYETPNPEFSDVEWRITKPVHLPRSMDACSQSIRLEIIKIAHVLTTTIELRTLEGCISTITESIPFDIFMSPDVVGENGAVHGQDIEQSQSKNIPPPPYGAHTMDLAVQDSLEGRGDSVYGNQTTTGINIGQLPDEQNHTCQVLENVPSYESAVCMVT</sequence>
<comment type="caution">
    <text evidence="2">The sequence shown here is derived from an EMBL/GenBank/DDBJ whole genome shotgun (WGS) entry which is preliminary data.</text>
</comment>
<dbReference type="InterPro" id="IPR014752">
    <property type="entry name" value="Arrestin-like_C"/>
</dbReference>
<dbReference type="AlphaFoldDB" id="A0A9W9H7V4"/>
<evidence type="ECO:0000259" key="1">
    <source>
        <dbReference type="Pfam" id="PF02752"/>
    </source>
</evidence>
<dbReference type="EMBL" id="JAPZBO010000005">
    <property type="protein sequence ID" value="KAJ5315749.1"/>
    <property type="molecule type" value="Genomic_DNA"/>
</dbReference>
<dbReference type="Proteomes" id="UP001147746">
    <property type="component" value="Unassembled WGS sequence"/>
</dbReference>
<proteinExistence type="predicted"/>
<feature type="domain" description="Arrestin C-terminal-like" evidence="1">
    <location>
        <begin position="125"/>
        <end position="280"/>
    </location>
</feature>
<keyword evidence="3" id="KW-1185">Reference proteome</keyword>
<evidence type="ECO:0000313" key="3">
    <source>
        <dbReference type="Proteomes" id="UP001147746"/>
    </source>
</evidence>